<reference evidence="2" key="1">
    <citation type="submission" date="2016-09" db="EMBL/GenBank/DDBJ databases">
        <authorList>
            <person name="Gulvik C.A."/>
        </authorList>
    </citation>
    <scope>NUCLEOTIDE SEQUENCE [LARGE SCALE GENOMIC DNA]</scope>
    <source>
        <strain evidence="2">LMG 26676</strain>
    </source>
</reference>
<accession>A0A1E5HFM6</accession>
<gene>
    <name evidence="1" type="ORF">BCR24_10540</name>
</gene>
<dbReference type="AlphaFoldDB" id="A0A1E5HFM6"/>
<dbReference type="OrthoDB" id="2182022at2"/>
<sequence>MFNKRKIRKWFKQGQLALKENDHQQAVYFFKLTIETSIKNGGIQLNECFNAFVLLGDIYSEQMCFGKADQLYRMAAGLDFSAKYVLLKQELFHDETNYETNSKKWLEKNMIDFTDIIQTKDRKNWHFLIEEGKISLQKLLPPNKIEDQMQVETDQDFVWSYEECADIPNM</sequence>
<name>A0A1E5HFM6_9ENTE</name>
<dbReference type="RefSeq" id="WP_069638940.1">
    <property type="nucleotide sequence ID" value="NZ_JAFBEZ010000011.1"/>
</dbReference>
<proteinExistence type="predicted"/>
<evidence type="ECO:0000313" key="2">
    <source>
        <dbReference type="Proteomes" id="UP000094469"/>
    </source>
</evidence>
<organism evidence="1 2">
    <name type="scientific">Enterococcus ureilyticus</name>
    <dbReference type="NCBI Taxonomy" id="1131292"/>
    <lineage>
        <taxon>Bacteria</taxon>
        <taxon>Bacillati</taxon>
        <taxon>Bacillota</taxon>
        <taxon>Bacilli</taxon>
        <taxon>Lactobacillales</taxon>
        <taxon>Enterococcaceae</taxon>
        <taxon>Enterococcus</taxon>
    </lineage>
</organism>
<keyword evidence="2" id="KW-1185">Reference proteome</keyword>
<dbReference type="EMBL" id="MIKC01000002">
    <property type="protein sequence ID" value="OEG23741.1"/>
    <property type="molecule type" value="Genomic_DNA"/>
</dbReference>
<comment type="caution">
    <text evidence="1">The sequence shown here is derived from an EMBL/GenBank/DDBJ whole genome shotgun (WGS) entry which is preliminary data.</text>
</comment>
<protein>
    <submittedName>
        <fullName evidence="1">Uncharacterized protein</fullName>
    </submittedName>
</protein>
<evidence type="ECO:0000313" key="1">
    <source>
        <dbReference type="EMBL" id="OEG23741.1"/>
    </source>
</evidence>
<dbReference type="STRING" id="1131292.BCR24_10540"/>
<dbReference type="Proteomes" id="UP000094469">
    <property type="component" value="Unassembled WGS sequence"/>
</dbReference>